<feature type="region of interest" description="Disordered" evidence="3">
    <location>
        <begin position="51"/>
        <end position="86"/>
    </location>
</feature>
<evidence type="ECO:0000256" key="1">
    <source>
        <dbReference type="ARBA" id="ARBA00022729"/>
    </source>
</evidence>
<dbReference type="Pfam" id="PF04650">
    <property type="entry name" value="YSIRK_signal"/>
    <property type="match status" value="1"/>
</dbReference>
<feature type="region of interest" description="Disordered" evidence="3">
    <location>
        <begin position="1140"/>
        <end position="1166"/>
    </location>
</feature>
<gene>
    <name evidence="6" type="ORF">K4Z77_006100</name>
</gene>
<comment type="caution">
    <text evidence="6">The sequence shown here is derived from an EMBL/GenBank/DDBJ whole genome shotgun (WGS) entry which is preliminary data.</text>
</comment>
<keyword evidence="7" id="KW-1185">Reference proteome</keyword>
<dbReference type="InterPro" id="IPR011439">
    <property type="entry name" value="DUF1542"/>
</dbReference>
<dbReference type="NCBIfam" id="TIGR01168">
    <property type="entry name" value="YSIRK_signal"/>
    <property type="match status" value="1"/>
</dbReference>
<feature type="compositionally biased region" description="Basic and acidic residues" evidence="3">
    <location>
        <begin position="66"/>
        <end position="77"/>
    </location>
</feature>
<evidence type="ECO:0000256" key="3">
    <source>
        <dbReference type="SAM" id="MobiDB-lite"/>
    </source>
</evidence>
<feature type="region of interest" description="Disordered" evidence="3">
    <location>
        <begin position="155"/>
        <end position="218"/>
    </location>
</feature>
<feature type="region of interest" description="Disordered" evidence="3">
    <location>
        <begin position="1533"/>
        <end position="1600"/>
    </location>
</feature>
<evidence type="ECO:0000259" key="4">
    <source>
        <dbReference type="Pfam" id="PF04650"/>
    </source>
</evidence>
<feature type="coiled-coil region" evidence="2">
    <location>
        <begin position="1634"/>
        <end position="1666"/>
    </location>
</feature>
<keyword evidence="2" id="KW-0175">Coiled coil</keyword>
<feature type="non-terminal residue" evidence="6">
    <location>
        <position position="1896"/>
    </location>
</feature>
<feature type="region of interest" description="Disordered" evidence="3">
    <location>
        <begin position="1287"/>
        <end position="1353"/>
    </location>
</feature>
<dbReference type="EMBL" id="JAIRCA020000012">
    <property type="protein sequence ID" value="MDI2139731.1"/>
    <property type="molecule type" value="Genomic_DNA"/>
</dbReference>
<dbReference type="Gene3D" id="2.60.40.4140">
    <property type="match status" value="2"/>
</dbReference>
<feature type="region of interest" description="Disordered" evidence="3">
    <location>
        <begin position="1482"/>
        <end position="1514"/>
    </location>
</feature>
<evidence type="ECO:0000256" key="2">
    <source>
        <dbReference type="SAM" id="Coils"/>
    </source>
</evidence>
<dbReference type="RefSeq" id="WP_224218776.1">
    <property type="nucleotide sequence ID" value="NZ_JAIRCA020000012.1"/>
</dbReference>
<feature type="domain" description="DUF1542" evidence="5">
    <location>
        <begin position="1029"/>
        <end position="1103"/>
    </location>
</feature>
<feature type="region of interest" description="Disordered" evidence="3">
    <location>
        <begin position="1784"/>
        <end position="1858"/>
    </location>
</feature>
<reference evidence="6" key="1">
    <citation type="submission" date="2023-05" db="EMBL/GenBank/DDBJ databases">
        <title>Streptococcus hohhotensis sp. nov., isolated from the breast milk of healthy women.</title>
        <authorList>
            <person name="Liu W."/>
        </authorList>
    </citation>
    <scope>NUCLEOTIDE SEQUENCE</scope>
    <source>
        <strain evidence="6">IMAU99199</strain>
    </source>
</reference>
<feature type="domain" description="DUF1542" evidence="5">
    <location>
        <begin position="1689"/>
        <end position="1763"/>
    </location>
</feature>
<sequence>MEHKNSMSRVERLHREKVTRYSIRKYSFGAASVAVAALFMFLGNGAVSANELSKQDTPSVEAPAKATEDKTISEEATAKPAEATTPTLDKSELTNLISEIETKLSNGSYDNKTEESVAVLKADLEAAKATLANATTQAELKKAYSKLVTTANAGLRNKPVEKKETPAVDTTNGQPTVGKKADNTEKNPESNSIENTGSKDSRNGQALDKNNAFRAETTETQGTFTYSMEYSNGKEIYLYNEENADVNITVNSTAGNIKRATVKAGSGQFVLKSKSDQAIAYTKYRRGTMPPEEEVEIDGYGWSYHQTLSDTPGPVKIKITGKPNDTFKGIKDYTKAENQRAVLGARYLELEDSNGNKLSGGSNLNAPGAFNLVVKSQTYKYDIQPVTEENKVGVADINNLTAPDITKIKEKIKIQYSDKATTQDARLASHKGEVLADRSSVVKEIAVADGTVTVTYKDDSVDTTPVASVARTNAAPTVEIPFSVDGKKDVYVYANEDFDIPIKFKDDNGKVASATITRGGNVEQPPKDASNPNILNNEYDTVVEKISTETPATADKPAVVHIRGKITKDTEGGTPVKKITLPTTESAELPVVTRYATATDTDGAYINNTATGSSYANDPGSFRIVLKAQTAKYDIKNPETKISVANANNITEDEFNQIKDSIKIQYSTTNPDKNLLDKQGKDVENQTDRIESITREGNNVVVTYKDGSKDTKALADFVNVAPTVELPYSNQTNKEIYVYSGENTDLTFKGSDENEVKDLYLRGPGDVTWNNANGFKLTTGKVEDGVVTGEGSVSEDKRTATIKMTGTTNLTAGKAWTSFIVSKDNDGKLSNTDYRALDVDKNAKEKPGYARFVVKNQTSKYDIAAPTEKVAVADPANVTADDLDKIKEKLQIEYAQTNDDANFADKKGKTVDAADAKTKIKSVEKDNAGNLVVTYTDGSTDKKPLSDFVTLDKQPAIEAVEKAAEAQIAAINKTPNATDDEKQAAIDKVNADKTAALTAINDAATKTALDTAKDAGTTAIAGDNPVVAKKDAAKADVEAARKAKEDAIKANPNLTQAEKDAAIAKNNTAAAEATKAIDSATTNDAVDAAKTAGTGEIAKVNPVAKEAAKKAVADELAEKEKAIDARTDLTDAEKAAAKEDAKAKAKAATDAINAQPDNAETPEAAATAQTAVNDAKDKGVADVKSVNPVAKEAAKKAIADELAEKEKAIDGRTDLTDAEKAAAKDDAKAKAKAATDAINAQPDNAATPEAAAAAQTAVNDAKDKGVADVKAVNPVAKAAAKKAIADELAKKEEAIDGRTDLTDEEKAAAKDDAKAKAKAATDAIDAQPSNAATPEAAAEAQTAVNGAKDKGVADVKAVDPAAAKKPAAKKAVEDALKAKVDAIDARTDLTDDEKKAAKDKAAAEAKKATDAIDAATTDAAVDTAKEAGTGEIAKVNPVAKEAAKKAVADELAEKEKAIDARTDLTDAEKAAAKEDAKAKAKAATDAINAQPDNAATPEAAEAQTAVNDAKDKGVADVKAVNPVAKEAAKKAIADELAEKEKAIDGRTDLTDEEKAAAKKDAQDKAKEATDAIDAQPSNAATPEAAEKAQTAVNGAKDKGVADVKAVDPAAAKKPAAKKAIDDALKAKEAAIDARTDLTDDEKKAAKDLAKAEADKAKAAIDAATTDAAVDTAKDAGTGAVEAINPEAKAKPEAKKAIDDALKAKEDAIDARTDLTDDEKKAAKEAAKKAADKAKAAIDAAPSNAEVDKAKEAGTGEIAKVNPVAKEAAKKAVADELAKKEAEIAGRNDLTDEEKAKAKEEAQAKAKEATDAIDAQPSNAETPEKAAEAQTAVDGAKDKGVADVKAVNPEAKAKPEAKKAIDDALKAKEAAIDARTDLTDDEKKAAKDAAKDAADKA</sequence>
<proteinExistence type="predicted"/>
<accession>A0ABT6QE24</accession>
<dbReference type="Pfam" id="PF07564">
    <property type="entry name" value="DUF1542"/>
    <property type="match status" value="6"/>
</dbReference>
<feature type="coiled-coil region" evidence="2">
    <location>
        <begin position="880"/>
        <end position="907"/>
    </location>
</feature>
<feature type="compositionally biased region" description="Low complexity" evidence="3">
    <location>
        <begin position="1146"/>
        <end position="1166"/>
    </location>
</feature>
<feature type="region of interest" description="Disordered" evidence="3">
    <location>
        <begin position="1735"/>
        <end position="1757"/>
    </location>
</feature>
<feature type="domain" description="DUF1542" evidence="5">
    <location>
        <begin position="1524"/>
        <end position="1593"/>
    </location>
</feature>
<feature type="domain" description="DUF1542" evidence="5">
    <location>
        <begin position="953"/>
        <end position="1026"/>
    </location>
</feature>
<name>A0ABT6QE24_9STRE</name>
<dbReference type="Gene3D" id="3.10.20.890">
    <property type="match status" value="3"/>
</dbReference>
<feature type="region of interest" description="Disordered" evidence="3">
    <location>
        <begin position="1871"/>
        <end position="1896"/>
    </location>
</feature>
<feature type="region of interest" description="Disordered" evidence="3">
    <location>
        <begin position="1390"/>
        <end position="1410"/>
    </location>
</feature>
<feature type="region of interest" description="Disordered" evidence="3">
    <location>
        <begin position="1226"/>
        <end position="1252"/>
    </location>
</feature>
<evidence type="ECO:0000313" key="7">
    <source>
        <dbReference type="Proteomes" id="UP001156146"/>
    </source>
</evidence>
<feature type="domain" description="YSIRK Gram-positive signal peptide" evidence="4">
    <location>
        <begin position="16"/>
        <end position="41"/>
    </location>
</feature>
<organism evidence="6 7">
    <name type="scientific">Streptococcus hohhotensis</name>
    <dbReference type="NCBI Taxonomy" id="2866998"/>
    <lineage>
        <taxon>Bacteria</taxon>
        <taxon>Bacillati</taxon>
        <taxon>Bacillota</taxon>
        <taxon>Bacilli</taxon>
        <taxon>Lactobacillales</taxon>
        <taxon>Streptococcaceae</taxon>
        <taxon>Streptococcus</taxon>
        <taxon>Streptococcus mitis group</taxon>
    </lineage>
</organism>
<feature type="compositionally biased region" description="Low complexity" evidence="3">
    <location>
        <begin position="1494"/>
        <end position="1505"/>
    </location>
</feature>
<feature type="compositionally biased region" description="Basic and acidic residues" evidence="3">
    <location>
        <begin position="1287"/>
        <end position="1315"/>
    </location>
</feature>
<evidence type="ECO:0000259" key="5">
    <source>
        <dbReference type="Pfam" id="PF07564"/>
    </source>
</evidence>
<dbReference type="Proteomes" id="UP001156146">
    <property type="component" value="Unassembled WGS sequence"/>
</dbReference>
<keyword evidence="1" id="KW-0732">Signal</keyword>
<feature type="domain" description="DUF1542" evidence="5">
    <location>
        <begin position="1364"/>
        <end position="1438"/>
    </location>
</feature>
<protein>
    <submittedName>
        <fullName evidence="6">DUF1542 domain-containing protein</fullName>
    </submittedName>
</protein>
<feature type="compositionally biased region" description="Basic and acidic residues" evidence="3">
    <location>
        <begin position="1533"/>
        <end position="1569"/>
    </location>
</feature>
<feature type="domain" description="DUF1542" evidence="5">
    <location>
        <begin position="1612"/>
        <end position="1687"/>
    </location>
</feature>
<feature type="compositionally biased region" description="Low complexity" evidence="3">
    <location>
        <begin position="1232"/>
        <end position="1252"/>
    </location>
</feature>
<feature type="coiled-coil region" evidence="2">
    <location>
        <begin position="1030"/>
        <end position="1074"/>
    </location>
</feature>
<dbReference type="InterPro" id="IPR005877">
    <property type="entry name" value="YSIRK_signal_dom"/>
</dbReference>
<feature type="compositionally biased region" description="Low complexity" evidence="3">
    <location>
        <begin position="1318"/>
        <end position="1346"/>
    </location>
</feature>
<feature type="compositionally biased region" description="Basic and acidic residues" evidence="3">
    <location>
        <begin position="1784"/>
        <end position="1809"/>
    </location>
</feature>
<feature type="compositionally biased region" description="Basic and acidic residues" evidence="3">
    <location>
        <begin position="179"/>
        <end position="188"/>
    </location>
</feature>
<evidence type="ECO:0000313" key="6">
    <source>
        <dbReference type="EMBL" id="MDI2139731.1"/>
    </source>
</evidence>